<evidence type="ECO:0000313" key="2">
    <source>
        <dbReference type="Proteomes" id="UP000002439"/>
    </source>
</evidence>
<dbReference type="Gene3D" id="1.20.120.330">
    <property type="entry name" value="Nucleotidyltransferases domain 2"/>
    <property type="match status" value="1"/>
</dbReference>
<dbReference type="AlphaFoldDB" id="Q8ZSP0"/>
<dbReference type="EMBL" id="AE009441">
    <property type="protein sequence ID" value="AAL65073.1"/>
    <property type="molecule type" value="Genomic_DNA"/>
</dbReference>
<gene>
    <name evidence="1" type="ordered locus">PAE3652</name>
</gene>
<name>Q8ZSP0_PYRAE</name>
<keyword evidence="2" id="KW-1185">Reference proteome</keyword>
<dbReference type="Pfam" id="PF05942">
    <property type="entry name" value="PaREP1"/>
    <property type="match status" value="1"/>
</dbReference>
<dbReference type="PANTHER" id="PTHR34237">
    <property type="entry name" value="PAREP8-RELATED"/>
    <property type="match status" value="1"/>
</dbReference>
<dbReference type="InterPro" id="IPR010268">
    <property type="entry name" value="PaREP1"/>
</dbReference>
<dbReference type="KEGG" id="pai:PAE3652"/>
<dbReference type="Proteomes" id="UP000002439">
    <property type="component" value="Chromosome"/>
</dbReference>
<protein>
    <submittedName>
        <fullName evidence="1">PaREP8</fullName>
    </submittedName>
</protein>
<dbReference type="PANTHER" id="PTHR34237:SF1">
    <property type="entry name" value="PAREP8"/>
    <property type="match status" value="1"/>
</dbReference>
<reference evidence="1 2" key="1">
    <citation type="journal article" date="2002" name="Proc. Natl. Acad. Sci. U.S.A.">
        <title>Genome sequence of the hyperthermophilic crenarchaeon Pyrobaculum aerophilum.</title>
        <authorList>
            <person name="Fitz-Gibbon S.T."/>
            <person name="Ladner H."/>
            <person name="Kim U.J."/>
            <person name="Stetter K.O."/>
            <person name="Simon M.I."/>
            <person name="Miller J.H."/>
        </authorList>
    </citation>
    <scope>NUCLEOTIDE SEQUENCE [LARGE SCALE GENOMIC DNA]</scope>
    <source>
        <strain evidence="2">ATCC 51768 / DSM 7523 / JCM 9630 / CIP 104966 / NBRC 100827 / IM2</strain>
    </source>
</reference>
<dbReference type="RefSeq" id="WP_011009540.1">
    <property type="nucleotide sequence ID" value="NC_003364.1"/>
</dbReference>
<evidence type="ECO:0000313" key="1">
    <source>
        <dbReference type="EMBL" id="AAL65073.1"/>
    </source>
</evidence>
<dbReference type="eggNOG" id="arCOG03722">
    <property type="taxonomic scope" value="Archaea"/>
</dbReference>
<dbReference type="EnsemblBacteria" id="AAL65073">
    <property type="protein sequence ID" value="AAL65073"/>
    <property type="gene ID" value="PAE3652"/>
</dbReference>
<accession>Q8ZSP0</accession>
<dbReference type="InParanoid" id="Q8ZSP0"/>
<sequence length="155" mass="17725">MEIRLELPEKLIKRIEELSLKEGGTVEEKVAEILYRHLEDNDPDLKAEIHLKLCEKYLSEAEQLAQRGDYLQASEKAWGAAAQLVKAVAAKRGVELKSHGDLWRFVTKLREETGDAEVGRLWHVANSLYVNFTRHGQRRSSSETLLKTSRLSSRN</sequence>
<dbReference type="PATRIC" id="fig|178306.9.peg.2756"/>
<organism evidence="1 2">
    <name type="scientific">Pyrobaculum aerophilum (strain ATCC 51768 / DSM 7523 / JCM 9630 / CIP 104966 / NBRC 100827 / IM2)</name>
    <dbReference type="NCBI Taxonomy" id="178306"/>
    <lineage>
        <taxon>Archaea</taxon>
        <taxon>Thermoproteota</taxon>
        <taxon>Thermoprotei</taxon>
        <taxon>Thermoproteales</taxon>
        <taxon>Thermoproteaceae</taxon>
        <taxon>Pyrobaculum</taxon>
    </lineage>
</organism>
<dbReference type="HOGENOM" id="CLU_115256_4_0_2"/>
<proteinExistence type="predicted"/>
<dbReference type="GeneID" id="68225715"/>